<keyword evidence="3" id="KW-0175">Coiled coil</keyword>
<dbReference type="InterPro" id="IPR005612">
    <property type="entry name" value="CCAAT-binding_factor"/>
</dbReference>
<dbReference type="GO" id="GO:0005730">
    <property type="term" value="C:nucleolus"/>
    <property type="evidence" value="ECO:0007669"/>
    <property type="project" value="UniProtKB-SubCell"/>
</dbReference>
<dbReference type="PIRSF" id="PIRSF028977">
    <property type="entry name" value="Nucleolar_complex_p3"/>
    <property type="match status" value="1"/>
</dbReference>
<dbReference type="Proteomes" id="UP001209878">
    <property type="component" value="Unassembled WGS sequence"/>
</dbReference>
<protein>
    <recommendedName>
        <fullName evidence="5">Nucleolar complex protein 3 homolog</fullName>
        <shortName evidence="5">NOC3 protein homolog</shortName>
    </recommendedName>
</protein>
<feature type="compositionally biased region" description="Acidic residues" evidence="6">
    <location>
        <begin position="35"/>
        <end position="44"/>
    </location>
</feature>
<dbReference type="InterPro" id="IPR016024">
    <property type="entry name" value="ARM-type_fold"/>
</dbReference>
<dbReference type="PANTHER" id="PTHR14428">
    <property type="entry name" value="NUCLEOLAR COMPLEX PROTEIN 3"/>
    <property type="match status" value="1"/>
</dbReference>
<proteinExistence type="inferred from homology"/>
<name>A0AAD9NS18_RIDPI</name>
<feature type="region of interest" description="Disordered" evidence="6">
    <location>
        <begin position="317"/>
        <end position="342"/>
    </location>
</feature>
<comment type="caution">
    <text evidence="9">The sequence shown here is derived from an EMBL/GenBank/DDBJ whole genome shotgun (WGS) entry which is preliminary data.</text>
</comment>
<dbReference type="GO" id="GO:0006270">
    <property type="term" value="P:DNA replication initiation"/>
    <property type="evidence" value="ECO:0007669"/>
    <property type="project" value="TreeGrafter"/>
</dbReference>
<evidence type="ECO:0000259" key="8">
    <source>
        <dbReference type="Pfam" id="PF07540"/>
    </source>
</evidence>
<feature type="region of interest" description="Disordered" evidence="6">
    <location>
        <begin position="34"/>
        <end position="70"/>
    </location>
</feature>
<keyword evidence="10" id="KW-1185">Reference proteome</keyword>
<comment type="subcellular location">
    <subcellularLocation>
        <location evidence="1 5">Nucleus</location>
        <location evidence="1 5">Nucleolus</location>
    </subcellularLocation>
</comment>
<organism evidence="9 10">
    <name type="scientific">Ridgeia piscesae</name>
    <name type="common">Tubeworm</name>
    <dbReference type="NCBI Taxonomy" id="27915"/>
    <lineage>
        <taxon>Eukaryota</taxon>
        <taxon>Metazoa</taxon>
        <taxon>Spiralia</taxon>
        <taxon>Lophotrochozoa</taxon>
        <taxon>Annelida</taxon>
        <taxon>Polychaeta</taxon>
        <taxon>Sedentaria</taxon>
        <taxon>Canalipalpata</taxon>
        <taxon>Sabellida</taxon>
        <taxon>Siboglinidae</taxon>
        <taxon>Ridgeia</taxon>
    </lineage>
</organism>
<accession>A0AAD9NS18</accession>
<dbReference type="Pfam" id="PF07540">
    <property type="entry name" value="NOC3p"/>
    <property type="match status" value="1"/>
</dbReference>
<dbReference type="Pfam" id="PF03914">
    <property type="entry name" value="CBF"/>
    <property type="match status" value="1"/>
</dbReference>
<evidence type="ECO:0000259" key="7">
    <source>
        <dbReference type="Pfam" id="PF03914"/>
    </source>
</evidence>
<evidence type="ECO:0000256" key="2">
    <source>
        <dbReference type="ARBA" id="ARBA00007797"/>
    </source>
</evidence>
<evidence type="ECO:0000256" key="5">
    <source>
        <dbReference type="PIRNR" id="PIRNR028977"/>
    </source>
</evidence>
<feature type="domain" description="CCAAT-binding factor" evidence="7">
    <location>
        <begin position="431"/>
        <end position="583"/>
    </location>
</feature>
<dbReference type="InterPro" id="IPR016903">
    <property type="entry name" value="Nucleolar_cplx-assoc_3"/>
</dbReference>
<comment type="similarity">
    <text evidence="2 5">Belongs to the CBF/MAK21 family.</text>
</comment>
<evidence type="ECO:0000256" key="4">
    <source>
        <dbReference type="ARBA" id="ARBA00023242"/>
    </source>
</evidence>
<dbReference type="EMBL" id="JAODUO010000601">
    <property type="protein sequence ID" value="KAK2177369.1"/>
    <property type="molecule type" value="Genomic_DNA"/>
</dbReference>
<evidence type="ECO:0000313" key="10">
    <source>
        <dbReference type="Proteomes" id="UP001209878"/>
    </source>
</evidence>
<dbReference type="PANTHER" id="PTHR14428:SF5">
    <property type="entry name" value="NUCLEOLAR COMPLEX PROTEIN 3 HOMOLOG"/>
    <property type="match status" value="1"/>
</dbReference>
<dbReference type="AlphaFoldDB" id="A0AAD9NS18"/>
<evidence type="ECO:0000313" key="9">
    <source>
        <dbReference type="EMBL" id="KAK2177369.1"/>
    </source>
</evidence>
<evidence type="ECO:0000256" key="3">
    <source>
        <dbReference type="ARBA" id="ARBA00023054"/>
    </source>
</evidence>
<keyword evidence="4" id="KW-0539">Nucleus</keyword>
<feature type="compositionally biased region" description="Acidic residues" evidence="6">
    <location>
        <begin position="59"/>
        <end position="69"/>
    </location>
</feature>
<feature type="domain" description="Nucleolar complex-associated protein 3 N-terminal" evidence="8">
    <location>
        <begin position="88"/>
        <end position="182"/>
    </location>
</feature>
<reference evidence="9" key="1">
    <citation type="journal article" date="2023" name="Mol. Biol. Evol.">
        <title>Third-Generation Sequencing Reveals the Adaptive Role of the Epigenome in Three Deep-Sea Polychaetes.</title>
        <authorList>
            <person name="Perez M."/>
            <person name="Aroh O."/>
            <person name="Sun Y."/>
            <person name="Lan Y."/>
            <person name="Juniper S.K."/>
            <person name="Young C.R."/>
            <person name="Angers B."/>
            <person name="Qian P.Y."/>
        </authorList>
    </citation>
    <scope>NUCLEOTIDE SEQUENCE</scope>
    <source>
        <strain evidence="9">R07B-5</strain>
    </source>
</reference>
<evidence type="ECO:0000256" key="1">
    <source>
        <dbReference type="ARBA" id="ARBA00004604"/>
    </source>
</evidence>
<gene>
    <name evidence="9" type="ORF">NP493_601g01041</name>
</gene>
<dbReference type="InterPro" id="IPR011501">
    <property type="entry name" value="Noc3_N"/>
</dbReference>
<evidence type="ECO:0000256" key="6">
    <source>
        <dbReference type="SAM" id="MobiDB-lite"/>
    </source>
</evidence>
<sequence length="684" mass="78642">MYEKVPRQGRGSDRVMKALLPIKGKGGIVQRTVEMEPEEDDADVAVETAAGVNGTEPAPQEDGEKEEDLPPISAAEIFARRQKKVQEKKRTIAMLSSALIENPEQNVKKLKELQLLMIEKDPEIFITVRKLATVSLLEIYKDIIPEYRIRLTTDTEKEQSMKTDTKQLLAYEESLLNYYKTYLERLERMVKGDSGKTKQQKKRKHMDNIEIPSLAFKEMRRLAVRCLLELLETQPHFNFRTNIIALVVPFMDHRDSQLSALVCDYVRRVFREDKEGEVTLEIVRLIGRLVKAHKFCVKPAMLETFMSLKIREIERPGEREEKKKAKKDLRQNMSRRERKRKKQIHELEKELESAAACQDKRKRLRINAEIISLVFLTYFRILKQARHSKLISSVLAGLAKFAHLINVEFFDDLFSVLNELVDSEELPYRDALHCIQTAFVILSGQGEMLNIDPLRFYRHLYRSLFHLHAGVTSEDVVTALECLHIMISKRRKQVSHQRVLAFTKRLSTLSLQLSANGAVGVLASVRNFLHTDSKTDILYDTECQGSGLYLPELNEPEYCNAHNTALYELHLLTKHYHPAVRQFSDHLLIGAPSQGAGQLPVEMSRKSPSDLFEAFDASGMRFNPPIPPKAPNRKQSKYSGKRLQEFQQDVIREVVKGALAVTEKIDTSIIDFSNRKHIVRTVET</sequence>
<dbReference type="GO" id="GO:0003682">
    <property type="term" value="F:chromatin binding"/>
    <property type="evidence" value="ECO:0007669"/>
    <property type="project" value="TreeGrafter"/>
</dbReference>
<dbReference type="SUPFAM" id="SSF48371">
    <property type="entry name" value="ARM repeat"/>
    <property type="match status" value="1"/>
</dbReference>